<dbReference type="EMBL" id="MGGI01000024">
    <property type="protein sequence ID" value="OGM25014.1"/>
    <property type="molecule type" value="Genomic_DNA"/>
</dbReference>
<protein>
    <recommendedName>
        <fullName evidence="3">IrrE N-terminal-like domain-containing protein</fullName>
    </recommendedName>
</protein>
<name>A0A1F7YCF7_9BACT</name>
<proteinExistence type="predicted"/>
<dbReference type="AlphaFoldDB" id="A0A1F7YCF7"/>
<organism evidence="1 2">
    <name type="scientific">Candidatus Woesebacteria bacterium RIFCSPHIGHO2_01_FULL_39_28</name>
    <dbReference type="NCBI Taxonomy" id="1802496"/>
    <lineage>
        <taxon>Bacteria</taxon>
        <taxon>Candidatus Woeseibacteriota</taxon>
    </lineage>
</organism>
<evidence type="ECO:0008006" key="3">
    <source>
        <dbReference type="Google" id="ProtNLM"/>
    </source>
</evidence>
<evidence type="ECO:0000313" key="2">
    <source>
        <dbReference type="Proteomes" id="UP000178851"/>
    </source>
</evidence>
<reference evidence="1 2" key="1">
    <citation type="journal article" date="2016" name="Nat. Commun.">
        <title>Thousands of microbial genomes shed light on interconnected biogeochemical processes in an aquifer system.</title>
        <authorList>
            <person name="Anantharaman K."/>
            <person name="Brown C.T."/>
            <person name="Hug L.A."/>
            <person name="Sharon I."/>
            <person name="Castelle C.J."/>
            <person name="Probst A.J."/>
            <person name="Thomas B.C."/>
            <person name="Singh A."/>
            <person name="Wilkins M.J."/>
            <person name="Karaoz U."/>
            <person name="Brodie E.L."/>
            <person name="Williams K.H."/>
            <person name="Hubbard S.S."/>
            <person name="Banfield J.F."/>
        </authorList>
    </citation>
    <scope>NUCLEOTIDE SEQUENCE [LARGE SCALE GENOMIC DNA]</scope>
</reference>
<sequence>MAGLSKTKQIEKKFGAHIAGSKEVKRLVSEAISLFPKELVNYIIKNIWFAASFDDAWAFTFDGNDLKGKHLIFLSDDLLAQSRYQIFHSIAHEISHVVLGHRNTIYIQRHDSQRGKTTGKAGGRVC</sequence>
<gene>
    <name evidence="1" type="ORF">A2627_05100</name>
</gene>
<accession>A0A1F7YCF7</accession>
<dbReference type="Proteomes" id="UP000178851">
    <property type="component" value="Unassembled WGS sequence"/>
</dbReference>
<evidence type="ECO:0000313" key="1">
    <source>
        <dbReference type="EMBL" id="OGM25014.1"/>
    </source>
</evidence>
<comment type="caution">
    <text evidence="1">The sequence shown here is derived from an EMBL/GenBank/DDBJ whole genome shotgun (WGS) entry which is preliminary data.</text>
</comment>